<feature type="binding site" evidence="7">
    <location>
        <begin position="402"/>
        <end position="404"/>
    </location>
    <ligand>
        <name>GTP</name>
        <dbReference type="ChEBI" id="CHEBI:37565"/>
    </ligand>
</feature>
<evidence type="ECO:0000256" key="8">
    <source>
        <dbReference type="PIRSR" id="PIRSR006809-2"/>
    </source>
</evidence>
<dbReference type="GO" id="GO:0005525">
    <property type="term" value="F:GTP binding"/>
    <property type="evidence" value="ECO:0007669"/>
    <property type="project" value="UniProtKB-UniRule"/>
</dbReference>
<dbReference type="Gene3D" id="6.10.250.2860">
    <property type="match status" value="1"/>
</dbReference>
<dbReference type="InterPro" id="IPR006073">
    <property type="entry name" value="GTP-bd"/>
</dbReference>
<evidence type="ECO:0000313" key="11">
    <source>
        <dbReference type="EMBL" id="SPM43433.1"/>
    </source>
</evidence>
<feature type="domain" description="Hflx-type G" evidence="10">
    <location>
        <begin position="251"/>
        <end position="424"/>
    </location>
</feature>
<comment type="function">
    <text evidence="6">GTPase that associates with the 50S ribosomal subunit and may have a role during protein synthesis or ribosome biogenesis.</text>
</comment>
<dbReference type="PRINTS" id="PR00326">
    <property type="entry name" value="GTP1OBG"/>
</dbReference>
<evidence type="ECO:0000259" key="10">
    <source>
        <dbReference type="PROSITE" id="PS51705"/>
    </source>
</evidence>
<dbReference type="EMBL" id="FUEZ01000004">
    <property type="protein sequence ID" value="SPM43433.1"/>
    <property type="molecule type" value="Genomic_DNA"/>
</dbReference>
<dbReference type="InterPro" id="IPR042108">
    <property type="entry name" value="GTPase_HflX_N_sf"/>
</dbReference>
<feature type="binding site" evidence="8">
    <location>
        <position position="284"/>
    </location>
    <ligand>
        <name>Mg(2+)</name>
        <dbReference type="ChEBI" id="CHEBI:18420"/>
    </ligand>
</feature>
<evidence type="ECO:0000256" key="1">
    <source>
        <dbReference type="ARBA" id="ARBA00022490"/>
    </source>
</evidence>
<dbReference type="PIRSF" id="PIRSF006809">
    <property type="entry name" value="GTP-binding_hflX_prd"/>
    <property type="match status" value="1"/>
</dbReference>
<evidence type="ECO:0000313" key="12">
    <source>
        <dbReference type="Proteomes" id="UP000240424"/>
    </source>
</evidence>
<feature type="binding site" evidence="7">
    <location>
        <begin position="304"/>
        <end position="307"/>
    </location>
    <ligand>
        <name>GTP</name>
        <dbReference type="ChEBI" id="CHEBI:37565"/>
    </ligand>
</feature>
<dbReference type="GO" id="GO:0005737">
    <property type="term" value="C:cytoplasm"/>
    <property type="evidence" value="ECO:0007669"/>
    <property type="project" value="UniProtKB-SubCell"/>
</dbReference>
<dbReference type="Pfam" id="PF13167">
    <property type="entry name" value="GTP-bdg_N"/>
    <property type="match status" value="1"/>
</dbReference>
<keyword evidence="2 8" id="KW-0479">Metal-binding</keyword>
<dbReference type="GO" id="GO:0003924">
    <property type="term" value="F:GTPase activity"/>
    <property type="evidence" value="ECO:0007669"/>
    <property type="project" value="UniProtKB-UniRule"/>
</dbReference>
<feature type="region of interest" description="Disordered" evidence="9">
    <location>
        <begin position="190"/>
        <end position="211"/>
    </location>
</feature>
<evidence type="ECO:0000256" key="6">
    <source>
        <dbReference type="HAMAP-Rule" id="MF_00900"/>
    </source>
</evidence>
<dbReference type="Pfam" id="PF16360">
    <property type="entry name" value="GTP-bdg_M"/>
    <property type="match status" value="1"/>
</dbReference>
<dbReference type="GO" id="GO:0043022">
    <property type="term" value="F:ribosome binding"/>
    <property type="evidence" value="ECO:0007669"/>
    <property type="project" value="TreeGrafter"/>
</dbReference>
<dbReference type="InterPro" id="IPR016496">
    <property type="entry name" value="GTPase_HflX"/>
</dbReference>
<proteinExistence type="inferred from homology"/>
<dbReference type="FunFam" id="3.40.50.11060:FF:000001">
    <property type="entry name" value="GTPase HflX"/>
    <property type="match status" value="1"/>
</dbReference>
<dbReference type="STRING" id="1841861.GCA_900157365_03978"/>
<comment type="subunit">
    <text evidence="6">Monomer. Associates with the 50S ribosomal subunit.</text>
</comment>
<gene>
    <name evidence="6" type="primary">hflX</name>
    <name evidence="11" type="ORF">MNAB215_5659</name>
</gene>
<keyword evidence="1 6" id="KW-0963">Cytoplasm</keyword>
<dbReference type="Pfam" id="PF01926">
    <property type="entry name" value="MMR_HSR1"/>
    <property type="match status" value="1"/>
</dbReference>
<dbReference type="PANTHER" id="PTHR10229">
    <property type="entry name" value="GTP-BINDING PROTEIN HFLX"/>
    <property type="match status" value="1"/>
</dbReference>
<feature type="binding site" evidence="8">
    <location>
        <position position="264"/>
    </location>
    <ligand>
        <name>Mg(2+)</name>
        <dbReference type="ChEBI" id="CHEBI:18420"/>
    </ligand>
</feature>
<sequence length="483" mass="52242">MTFPDSPDPGPIDPTPSVGELALEDREALRRVAGLSTELTDVSEVEYRQLRLERVVLVGVWTEGSAADNQASMAELAALAETAGSEVLEGLIQRRDRPDPSTYIGSGKAAELRDVVRATGADTVIFDGELSPAQLNALEKVVKVKVIDRTALILDIFAQHATSREGKAQVSLAQMEYMLPRLRGWGESMSRQGGGAGGSGGGVGTRGPGETKIETDRRRIRERMSKLRREIKDMKQVRDTQRSRRLESDLPSIAIVGYTNAGKSSLLNALTGAGVLVQDALFATLEPTTRRAAFEDGRPYVLTDTVGFVRHLPTQLVEAFRSTLEEVVDAELLVHVVDGSDVNPLAQINAVRQVVSEVFADYKADRDAEPPPELLVVNKVDAAGDLALAKLRHALPGAVFVSAHTGEGIDRLRRRMAELAVPTDTAVDVLIPYDRGDLVARVHADGRVQQEEHNPEGTRLRARVSVALAASLRDFSTANGQTT</sequence>
<dbReference type="AlphaFoldDB" id="A0A2U3PI57"/>
<comment type="similarity">
    <text evidence="6">Belongs to the TRAFAC class OBG-HflX-like GTPase superfamily. HflX GTPase family.</text>
</comment>
<keyword evidence="12" id="KW-1185">Reference proteome</keyword>
<dbReference type="InterPro" id="IPR030394">
    <property type="entry name" value="G_HFLX_dom"/>
</dbReference>
<name>A0A2U3PI57_9MYCO</name>
<evidence type="ECO:0000256" key="5">
    <source>
        <dbReference type="ARBA" id="ARBA00023134"/>
    </source>
</evidence>
<feature type="binding site" evidence="7">
    <location>
        <begin position="378"/>
        <end position="381"/>
    </location>
    <ligand>
        <name>GTP</name>
        <dbReference type="ChEBI" id="CHEBI:37565"/>
    </ligand>
</feature>
<dbReference type="Gene3D" id="3.40.50.300">
    <property type="entry name" value="P-loop containing nucleotide triphosphate hydrolases"/>
    <property type="match status" value="1"/>
</dbReference>
<dbReference type="OrthoDB" id="9812272at2"/>
<dbReference type="HAMAP" id="MF_00900">
    <property type="entry name" value="GTPase_HflX"/>
    <property type="match status" value="1"/>
</dbReference>
<evidence type="ECO:0000256" key="7">
    <source>
        <dbReference type="PIRSR" id="PIRSR006809-1"/>
    </source>
</evidence>
<comment type="subcellular location">
    <subcellularLocation>
        <location evidence="6">Cytoplasm</location>
    </subcellularLocation>
    <text evidence="6">May associate with membranes.</text>
</comment>
<dbReference type="Proteomes" id="UP000240424">
    <property type="component" value="Unassembled WGS sequence"/>
</dbReference>
<dbReference type="CDD" id="cd01878">
    <property type="entry name" value="HflX"/>
    <property type="match status" value="1"/>
</dbReference>
<dbReference type="PROSITE" id="PS51705">
    <property type="entry name" value="G_HFLX"/>
    <property type="match status" value="1"/>
</dbReference>
<dbReference type="GO" id="GO:0046872">
    <property type="term" value="F:metal ion binding"/>
    <property type="evidence" value="ECO:0007669"/>
    <property type="project" value="UniProtKB-KW"/>
</dbReference>
<accession>A0A2U3PI57</accession>
<dbReference type="InterPro" id="IPR027417">
    <property type="entry name" value="P-loop_NTPase"/>
</dbReference>
<evidence type="ECO:0000256" key="3">
    <source>
        <dbReference type="ARBA" id="ARBA00022741"/>
    </source>
</evidence>
<dbReference type="NCBIfam" id="TIGR03156">
    <property type="entry name" value="GTP_HflX"/>
    <property type="match status" value="1"/>
</dbReference>
<reference evidence="11 12" key="1">
    <citation type="submission" date="2017-01" db="EMBL/GenBank/DDBJ databases">
        <authorList>
            <consortium name="Urmite Genomes"/>
        </authorList>
    </citation>
    <scope>NUCLEOTIDE SEQUENCE [LARGE SCALE GENOMIC DNA]</scope>
    <source>
        <strain evidence="11 12">AB215</strain>
    </source>
</reference>
<keyword evidence="3 6" id="KW-0547">Nucleotide-binding</keyword>
<dbReference type="InterPro" id="IPR032305">
    <property type="entry name" value="GTP-bd_M"/>
</dbReference>
<dbReference type="InterPro" id="IPR025121">
    <property type="entry name" value="GTPase_HflX_N"/>
</dbReference>
<keyword evidence="4 8" id="KW-0460">Magnesium</keyword>
<feature type="compositionally biased region" description="Gly residues" evidence="9">
    <location>
        <begin position="192"/>
        <end position="207"/>
    </location>
</feature>
<dbReference type="PANTHER" id="PTHR10229:SF0">
    <property type="entry name" value="GTP-BINDING PROTEIN 6-RELATED"/>
    <property type="match status" value="1"/>
</dbReference>
<organism evidence="11 12">
    <name type="scientific">Mycobacterium numidiamassiliense</name>
    <dbReference type="NCBI Taxonomy" id="1841861"/>
    <lineage>
        <taxon>Bacteria</taxon>
        <taxon>Bacillati</taxon>
        <taxon>Actinomycetota</taxon>
        <taxon>Actinomycetes</taxon>
        <taxon>Mycobacteriales</taxon>
        <taxon>Mycobacteriaceae</taxon>
        <taxon>Mycobacterium</taxon>
    </lineage>
</organism>
<keyword evidence="5 6" id="KW-0342">GTP-binding</keyword>
<dbReference type="SUPFAM" id="SSF52540">
    <property type="entry name" value="P-loop containing nucleoside triphosphate hydrolases"/>
    <property type="match status" value="1"/>
</dbReference>
<comment type="cofactor">
    <cofactor evidence="8">
        <name>Mg(2+)</name>
        <dbReference type="ChEBI" id="CHEBI:18420"/>
    </cofactor>
</comment>
<feature type="binding site" evidence="7">
    <location>
        <begin position="257"/>
        <end position="264"/>
    </location>
    <ligand>
        <name>GTP</name>
        <dbReference type="ChEBI" id="CHEBI:37565"/>
    </ligand>
</feature>
<dbReference type="Gene3D" id="3.40.50.11060">
    <property type="entry name" value="GTPase HflX, N-terminal domain"/>
    <property type="match status" value="1"/>
</dbReference>
<evidence type="ECO:0000256" key="2">
    <source>
        <dbReference type="ARBA" id="ARBA00022723"/>
    </source>
</evidence>
<protein>
    <recommendedName>
        <fullName evidence="6">GTPase HflX</fullName>
    </recommendedName>
    <alternativeName>
        <fullName evidence="6">GTP-binding protein HflX</fullName>
    </alternativeName>
</protein>
<dbReference type="RefSeq" id="WP_077081691.1">
    <property type="nucleotide sequence ID" value="NZ_FUEZ01000004.1"/>
</dbReference>
<evidence type="ECO:0000256" key="4">
    <source>
        <dbReference type="ARBA" id="ARBA00022842"/>
    </source>
</evidence>
<evidence type="ECO:0000256" key="9">
    <source>
        <dbReference type="SAM" id="MobiDB-lite"/>
    </source>
</evidence>